<comment type="caution">
    <text evidence="4">The sequence shown here is derived from an EMBL/GenBank/DDBJ whole genome shotgun (WGS) entry which is preliminary data.</text>
</comment>
<dbReference type="NCBIfam" id="TIGR03696">
    <property type="entry name" value="Rhs_assc_core"/>
    <property type="match status" value="1"/>
</dbReference>
<feature type="domain" description="Teneurin-like YD-shell" evidence="3">
    <location>
        <begin position="804"/>
        <end position="911"/>
    </location>
</feature>
<dbReference type="InterPro" id="IPR006530">
    <property type="entry name" value="YD"/>
</dbReference>
<evidence type="ECO:0000259" key="3">
    <source>
        <dbReference type="Pfam" id="PF25023"/>
    </source>
</evidence>
<protein>
    <submittedName>
        <fullName evidence="4">RHS repeat protein</fullName>
    </submittedName>
</protein>
<organism evidence="4 5">
    <name type="scientific">Adonisia turfae CCMR0082</name>
    <dbReference type="NCBI Taxonomy" id="2304604"/>
    <lineage>
        <taxon>Bacteria</taxon>
        <taxon>Bacillati</taxon>
        <taxon>Cyanobacteriota</taxon>
        <taxon>Adonisia</taxon>
        <taxon>Adonisia turfae</taxon>
    </lineage>
</organism>
<dbReference type="InterPro" id="IPR022385">
    <property type="entry name" value="Rhs_assc_core"/>
</dbReference>
<sequence length="1999" mass="217386">MVDHSYDQSSLLETSHLDGSHLNLATSESPLGPVLPRSSQSAGAIAVDAPLPIDLAPAPLLGEESAVLSEVSLDAETHTAHGSTVQQDSLTGLREDSDPLVSAFIGIGCIFRVPDLTIAPEAELRSNPDGTVTVSWAVTNNRTRTQCADVAANSFFNRFWLSSDPTLDVTTDTAIPVVGGPNIDDTYYTNQQAIAAGATSAFREETLVLSGDQQYLILSVNQPQNIGESDYNNNIFVFDLQGLEQPIGATPLGDTSFNQSNNCAAEFDVDVNSRVEMHSGALTETHTLTAYQSQGRARALTLHYDSTAADVRPIVHFAYENVQDAPGTQLMIAKMSIQAGDTTIALPGYTGDQFGLTGGENFWSVPDQDNAVVQGALQADLRNQASGVYTYQIERDIQTFDPAGTFDPLRHTTTGTFTVVNRAGSPFGNGWSLGDWQEIVVNADNSVLLIDGDGTHQIFQAPTEVGGVYGSPAGDYSRLERLADGTFRRTLKDQTVTTFNARNQLATVQDRNGNTLTYLYDTEGKLTTMRDAVGLETTFTYTEGRVTTITDPAGRQTQLAYDPAGNLQSITDPDAAVRTWEYDNNFRMTAEVDQRGHRETTEYDGFGRVDRSIRRDGSVIDIDPIQVKGLYLPSQTIDPTTAPLAFTPTATEIITPTATQTDGRGNVEVFTLNKAGNLLNQTDAVGNVLTLERDCSCGRVSAMVDGTGDRTTITYDDQGNPNQIVDSLSGAAGRQQVFDSQFNQLIQATDELGRQTLHELDATGNIIEIRQVVGEVGGTDDRVTSLTYLGDGLVDTVTDALGRITNFDYDARGLVTTITTAQGTADEAVERYEYDSAGNQSAFIDARGNRTTFEYDGRNRLIEMVEADPDGDGPLTTTSTQYFYDAAGNRVRRVDGRGHETLYAYDTMNRLERITEADPDGAGPLTSPITNFGYDADGNLTTLTDARGNVTTYAYDARNRQTQVTEADPDGTGPLTAPVTQYAYDLDNNLTALTNARGVTTQFEYDARDRLIRTTSADPDGAGALPALVTDYQYNAVDLLTQLTRPGSRTTAYQYDELNRLVEVTEPDPDGAGALTAPVTQFGYDLLGNQTQITDALGRVTNFGYDARNRLTQITDPDPDGAGPLAAPVTGYTYDAANNQTAFIDPLGRTTTFQYDGRNRLIQTTNPDPDGAGAQIAPLTRYSYDAVSNLTATSDALGQTTQYQYDALNRQIAIIDPLGQATQYGYDAVDNLVSVTDPLTNQTTYAYDGLNRLIQDTNALGFSRSYGYDAMDNLTQMSDRNGQTRQFTYDNLDRRTSEQWLSATDAVQRTLGYGFDELGRLTQVQDTDALTDTVLSLNTYSFDALDRLTSESITTAPTVPQVVFGYTYDAVDNLTQTTDTIAGTLSGTTDYTYDALDRMTQVQQGGTAVQPKRVEMGYNVASELTSLARFAGVDGNTPVASTGYSYDGSGRLSQLTHATDAATIADYQLSYDAANRLTTLISPDGTATYTYDDRDQLTGADYTAQDNEAYTYDANGNRTNAGYQTGTNNQLTTDGVFNYEYDNEGNRIRRTRISDGTVTTYEWDHRQRLVAVSEGDGATVTQRVTYTYDAWDRRLSQSVDPDGDGPAAATTEHFIYDGDHIALVFDETGNQTHRYLHGPNVDQILAEETADGAVHWALTDHQGSVRDVIDNSGNILNRIVYNSFGQVTSETNPDFDFRFGYTGRERDDATGLMYYRARYYDPTVGQFLSEDPLGFAAGDANLYRYVFNSPTNYTDPSGELVLTATGLGIFALGVGGLALYYALQPEETRLTGDDLEDFAQWCLETVTGGYNPDFDPNRPIWDNLPLPQVDWGEVLQTPPVNLEDLYPGGFGEGPQPEVDDFDADPRSPNPELEKPFFDATSNPQEPFANLPRGPISPNDLDIGSLMDAANQPLGRGGQTVAGRQLSKHAAGQRGNNSPFPPLSGKNSNINQIANQQLEEILNSPDANFRKLGRGGIEARLPDGRGVRFNKDGTFSGFVD</sequence>
<dbReference type="InterPro" id="IPR031325">
    <property type="entry name" value="RHS_repeat"/>
</dbReference>
<dbReference type="PANTHER" id="PTHR32305:SF15">
    <property type="entry name" value="PROTEIN RHSA-RELATED"/>
    <property type="match status" value="1"/>
</dbReference>
<dbReference type="InterPro" id="IPR056823">
    <property type="entry name" value="TEN-like_YD-shell"/>
</dbReference>
<dbReference type="Gene3D" id="2.180.10.10">
    <property type="entry name" value="RHS repeat-associated core"/>
    <property type="match status" value="6"/>
</dbReference>
<dbReference type="InterPro" id="IPR013783">
    <property type="entry name" value="Ig-like_fold"/>
</dbReference>
<name>A0A6M0SB94_9CYAN</name>
<keyword evidence="1" id="KW-0677">Repeat</keyword>
<dbReference type="InterPro" id="IPR050708">
    <property type="entry name" value="T6SS_VgrG/RHS"/>
</dbReference>
<dbReference type="EMBL" id="QZCE01000002">
    <property type="protein sequence ID" value="NEZ65251.1"/>
    <property type="molecule type" value="Genomic_DNA"/>
</dbReference>
<dbReference type="Pfam" id="PF25023">
    <property type="entry name" value="TEN_YD-shell"/>
    <property type="match status" value="3"/>
</dbReference>
<dbReference type="NCBIfam" id="TIGR01643">
    <property type="entry name" value="YD_repeat_2x"/>
    <property type="match status" value="12"/>
</dbReference>
<dbReference type="RefSeq" id="WP_163666218.1">
    <property type="nucleotide sequence ID" value="NZ_QZCE01000002.1"/>
</dbReference>
<evidence type="ECO:0000313" key="4">
    <source>
        <dbReference type="EMBL" id="NEZ65251.1"/>
    </source>
</evidence>
<dbReference type="Pfam" id="PF05593">
    <property type="entry name" value="RHS_repeat"/>
    <property type="match status" value="7"/>
</dbReference>
<reference evidence="4 5" key="1">
    <citation type="journal article" date="2020" name="Microb. Ecol.">
        <title>Ecogenomics of the Marine Benthic Filamentous Cyanobacterium Adonisia.</title>
        <authorList>
            <person name="Walter J.M."/>
            <person name="Coutinho F.H."/>
            <person name="Leomil L."/>
            <person name="Hargreaves P.I."/>
            <person name="Campeao M.E."/>
            <person name="Vieira V.V."/>
            <person name="Silva B.S."/>
            <person name="Fistarol G.O."/>
            <person name="Salomon P.S."/>
            <person name="Sawabe T."/>
            <person name="Mino S."/>
            <person name="Hosokawa M."/>
            <person name="Miyashita H."/>
            <person name="Maruyama F."/>
            <person name="van Verk M.C."/>
            <person name="Dutilh B.E."/>
            <person name="Thompson C.C."/>
            <person name="Thompson F.L."/>
        </authorList>
    </citation>
    <scope>NUCLEOTIDE SEQUENCE [LARGE SCALE GENOMIC DNA]</scope>
    <source>
        <strain evidence="4 5">CCMR0082</strain>
    </source>
</reference>
<dbReference type="Gene3D" id="2.60.40.10">
    <property type="entry name" value="Immunoglobulins"/>
    <property type="match status" value="1"/>
</dbReference>
<feature type="region of interest" description="Disordered" evidence="2">
    <location>
        <begin position="1912"/>
        <end position="1947"/>
    </location>
</feature>
<evidence type="ECO:0000313" key="5">
    <source>
        <dbReference type="Proteomes" id="UP000473574"/>
    </source>
</evidence>
<feature type="region of interest" description="Disordered" evidence="2">
    <location>
        <begin position="1842"/>
        <end position="1879"/>
    </location>
</feature>
<proteinExistence type="predicted"/>
<dbReference type="PANTHER" id="PTHR32305">
    <property type="match status" value="1"/>
</dbReference>
<dbReference type="Proteomes" id="UP000473574">
    <property type="component" value="Unassembled WGS sequence"/>
</dbReference>
<feature type="domain" description="Teneurin-like YD-shell" evidence="3">
    <location>
        <begin position="932"/>
        <end position="1062"/>
    </location>
</feature>
<evidence type="ECO:0000256" key="1">
    <source>
        <dbReference type="ARBA" id="ARBA00022737"/>
    </source>
</evidence>
<evidence type="ECO:0000256" key="2">
    <source>
        <dbReference type="SAM" id="MobiDB-lite"/>
    </source>
</evidence>
<accession>A0A6M0SB94</accession>
<gene>
    <name evidence="4" type="ORF">D0962_21150</name>
</gene>
<feature type="domain" description="Teneurin-like YD-shell" evidence="3">
    <location>
        <begin position="1444"/>
        <end position="1749"/>
    </location>
</feature>